<dbReference type="EMBL" id="CAIIXF020000198">
    <property type="protein sequence ID" value="CAH1802966.1"/>
    <property type="molecule type" value="Genomic_DNA"/>
</dbReference>
<evidence type="ECO:0000256" key="1">
    <source>
        <dbReference type="SAM" id="MobiDB-lite"/>
    </source>
</evidence>
<reference evidence="2" key="1">
    <citation type="submission" date="2022-03" db="EMBL/GenBank/DDBJ databases">
        <authorList>
            <person name="Martin C."/>
        </authorList>
    </citation>
    <scope>NUCLEOTIDE SEQUENCE</scope>
</reference>
<gene>
    <name evidence="2" type="ORF">OFUS_LOCUS26601</name>
</gene>
<feature type="region of interest" description="Disordered" evidence="1">
    <location>
        <begin position="276"/>
        <end position="299"/>
    </location>
</feature>
<dbReference type="Proteomes" id="UP000749559">
    <property type="component" value="Unassembled WGS sequence"/>
</dbReference>
<name>A0A8J1U1F0_OWEFU</name>
<organism evidence="2 3">
    <name type="scientific">Owenia fusiformis</name>
    <name type="common">Polychaete worm</name>
    <dbReference type="NCBI Taxonomy" id="6347"/>
    <lineage>
        <taxon>Eukaryota</taxon>
        <taxon>Metazoa</taxon>
        <taxon>Spiralia</taxon>
        <taxon>Lophotrochozoa</taxon>
        <taxon>Annelida</taxon>
        <taxon>Polychaeta</taxon>
        <taxon>Sedentaria</taxon>
        <taxon>Canalipalpata</taxon>
        <taxon>Sabellida</taxon>
        <taxon>Oweniida</taxon>
        <taxon>Oweniidae</taxon>
        <taxon>Owenia</taxon>
    </lineage>
</organism>
<evidence type="ECO:0000313" key="3">
    <source>
        <dbReference type="Proteomes" id="UP000749559"/>
    </source>
</evidence>
<comment type="caution">
    <text evidence="2">The sequence shown here is derived from an EMBL/GenBank/DDBJ whole genome shotgun (WGS) entry which is preliminary data.</text>
</comment>
<protein>
    <submittedName>
        <fullName evidence="2">Uncharacterized protein</fullName>
    </submittedName>
</protein>
<accession>A0A8J1U1F0</accession>
<dbReference type="AlphaFoldDB" id="A0A8J1U1F0"/>
<evidence type="ECO:0000313" key="2">
    <source>
        <dbReference type="EMBL" id="CAH1802966.1"/>
    </source>
</evidence>
<proteinExistence type="predicted"/>
<feature type="compositionally biased region" description="Basic and acidic residues" evidence="1">
    <location>
        <begin position="276"/>
        <end position="288"/>
    </location>
</feature>
<sequence length="318" mass="36445">MPAAIYVKEGDDDVNNIQIVTGGNEQQQIEKEKGVGLAAKFAAQGSGDTNKERNNAQQDLRNTCNTTSSQQISGEAIGSTCQLGTESQTDANESKTSRFNDRLQFEESAILDELKRDGLVSKVKVKNSNTTKSLKILDQLRAMGIVHESKGGVEFTITIANGTTEQCTRKPPLRLTTITKETPNMLKKRLHMKQEKAEKTKQEQVLKRQKKIFERQHRFEEVKQRHMMQEFQFNDTVIHSKQEKADRLRQEQEFNRKKKILERQQRFEEVKFRRMEREFQSNGDKSEDVSNNAVNKNGAKPKEISKFVRDIGSNLELL</sequence>
<keyword evidence="3" id="KW-1185">Reference proteome</keyword>